<name>A0A5B7ECX1_PORTR</name>
<dbReference type="Proteomes" id="UP000324222">
    <property type="component" value="Unassembled WGS sequence"/>
</dbReference>
<protein>
    <submittedName>
        <fullName evidence="1">Uncharacterized protein</fullName>
    </submittedName>
</protein>
<keyword evidence="2" id="KW-1185">Reference proteome</keyword>
<accession>A0A5B7ECX1</accession>
<reference evidence="1 2" key="1">
    <citation type="submission" date="2019-05" db="EMBL/GenBank/DDBJ databases">
        <title>Another draft genome of Portunus trituberculatus and its Hox gene families provides insights of decapod evolution.</title>
        <authorList>
            <person name="Jeong J.-H."/>
            <person name="Song I."/>
            <person name="Kim S."/>
            <person name="Choi T."/>
            <person name="Kim D."/>
            <person name="Ryu S."/>
            <person name="Kim W."/>
        </authorList>
    </citation>
    <scope>NUCLEOTIDE SEQUENCE [LARGE SCALE GENOMIC DNA]</scope>
    <source>
        <tissue evidence="1">Muscle</tissue>
    </source>
</reference>
<gene>
    <name evidence="1" type="ORF">E2C01_023891</name>
</gene>
<sequence>MQRSQKLNARQAARRTTLVRGRDALPESICVPSHSSHYHLSSSRPRAQCKHPSSFLEPSTSALSALVSHKVWFAAENIRVAMIPH</sequence>
<evidence type="ECO:0000313" key="1">
    <source>
        <dbReference type="EMBL" id="MPC30624.1"/>
    </source>
</evidence>
<dbReference type="AlphaFoldDB" id="A0A5B7ECX1"/>
<comment type="caution">
    <text evidence="1">The sequence shown here is derived from an EMBL/GenBank/DDBJ whole genome shotgun (WGS) entry which is preliminary data.</text>
</comment>
<dbReference type="EMBL" id="VSRR010002288">
    <property type="protein sequence ID" value="MPC30624.1"/>
    <property type="molecule type" value="Genomic_DNA"/>
</dbReference>
<proteinExistence type="predicted"/>
<evidence type="ECO:0000313" key="2">
    <source>
        <dbReference type="Proteomes" id="UP000324222"/>
    </source>
</evidence>
<organism evidence="1 2">
    <name type="scientific">Portunus trituberculatus</name>
    <name type="common">Swimming crab</name>
    <name type="synonym">Neptunus trituberculatus</name>
    <dbReference type="NCBI Taxonomy" id="210409"/>
    <lineage>
        <taxon>Eukaryota</taxon>
        <taxon>Metazoa</taxon>
        <taxon>Ecdysozoa</taxon>
        <taxon>Arthropoda</taxon>
        <taxon>Crustacea</taxon>
        <taxon>Multicrustacea</taxon>
        <taxon>Malacostraca</taxon>
        <taxon>Eumalacostraca</taxon>
        <taxon>Eucarida</taxon>
        <taxon>Decapoda</taxon>
        <taxon>Pleocyemata</taxon>
        <taxon>Brachyura</taxon>
        <taxon>Eubrachyura</taxon>
        <taxon>Portunoidea</taxon>
        <taxon>Portunidae</taxon>
        <taxon>Portuninae</taxon>
        <taxon>Portunus</taxon>
    </lineage>
</organism>